<evidence type="ECO:0000259" key="2">
    <source>
        <dbReference type="Pfam" id="PF05699"/>
    </source>
</evidence>
<organism evidence="3 4">
    <name type="scientific">Polyporus arcularius HHB13444</name>
    <dbReference type="NCBI Taxonomy" id="1314778"/>
    <lineage>
        <taxon>Eukaryota</taxon>
        <taxon>Fungi</taxon>
        <taxon>Dikarya</taxon>
        <taxon>Basidiomycota</taxon>
        <taxon>Agaricomycotina</taxon>
        <taxon>Agaricomycetes</taxon>
        <taxon>Polyporales</taxon>
        <taxon>Polyporaceae</taxon>
        <taxon>Polyporus</taxon>
    </lineage>
</organism>
<proteinExistence type="predicted"/>
<sequence>MEAENGPRPGQKGDQLDEYLSSPTEPCPDPVKYWSARKTSIPGLARMGLDYSTIPATAVDVERTFSKGRLLLSHVRSRLSAQTTRALLCVGEWSRLNLLRQDDIKPAVDLPDLEGEEEFEMAEGWECVQKAMELRSQK</sequence>
<evidence type="ECO:0000256" key="1">
    <source>
        <dbReference type="SAM" id="MobiDB-lite"/>
    </source>
</evidence>
<protein>
    <recommendedName>
        <fullName evidence="2">HAT C-terminal dimerisation domain-containing protein</fullName>
    </recommendedName>
</protein>
<dbReference type="Pfam" id="PF05699">
    <property type="entry name" value="Dimer_Tnp_hAT"/>
    <property type="match status" value="1"/>
</dbReference>
<evidence type="ECO:0000313" key="3">
    <source>
        <dbReference type="EMBL" id="TFK79440.1"/>
    </source>
</evidence>
<name>A0A5C3NTV6_9APHY</name>
<dbReference type="AlphaFoldDB" id="A0A5C3NTV6"/>
<evidence type="ECO:0000313" key="4">
    <source>
        <dbReference type="Proteomes" id="UP000308197"/>
    </source>
</evidence>
<keyword evidence="4" id="KW-1185">Reference proteome</keyword>
<reference evidence="3 4" key="1">
    <citation type="journal article" date="2019" name="Nat. Ecol. Evol.">
        <title>Megaphylogeny resolves global patterns of mushroom evolution.</title>
        <authorList>
            <person name="Varga T."/>
            <person name="Krizsan K."/>
            <person name="Foldi C."/>
            <person name="Dima B."/>
            <person name="Sanchez-Garcia M."/>
            <person name="Sanchez-Ramirez S."/>
            <person name="Szollosi G.J."/>
            <person name="Szarkandi J.G."/>
            <person name="Papp V."/>
            <person name="Albert L."/>
            <person name="Andreopoulos W."/>
            <person name="Angelini C."/>
            <person name="Antonin V."/>
            <person name="Barry K.W."/>
            <person name="Bougher N.L."/>
            <person name="Buchanan P."/>
            <person name="Buyck B."/>
            <person name="Bense V."/>
            <person name="Catcheside P."/>
            <person name="Chovatia M."/>
            <person name="Cooper J."/>
            <person name="Damon W."/>
            <person name="Desjardin D."/>
            <person name="Finy P."/>
            <person name="Geml J."/>
            <person name="Haridas S."/>
            <person name="Hughes K."/>
            <person name="Justo A."/>
            <person name="Karasinski D."/>
            <person name="Kautmanova I."/>
            <person name="Kiss B."/>
            <person name="Kocsube S."/>
            <person name="Kotiranta H."/>
            <person name="LaButti K.M."/>
            <person name="Lechner B.E."/>
            <person name="Liimatainen K."/>
            <person name="Lipzen A."/>
            <person name="Lukacs Z."/>
            <person name="Mihaltcheva S."/>
            <person name="Morgado L.N."/>
            <person name="Niskanen T."/>
            <person name="Noordeloos M.E."/>
            <person name="Ohm R.A."/>
            <person name="Ortiz-Santana B."/>
            <person name="Ovrebo C."/>
            <person name="Racz N."/>
            <person name="Riley R."/>
            <person name="Savchenko A."/>
            <person name="Shiryaev A."/>
            <person name="Soop K."/>
            <person name="Spirin V."/>
            <person name="Szebenyi C."/>
            <person name="Tomsovsky M."/>
            <person name="Tulloss R.E."/>
            <person name="Uehling J."/>
            <person name="Grigoriev I.V."/>
            <person name="Vagvolgyi C."/>
            <person name="Papp T."/>
            <person name="Martin F.M."/>
            <person name="Miettinen O."/>
            <person name="Hibbett D.S."/>
            <person name="Nagy L.G."/>
        </authorList>
    </citation>
    <scope>NUCLEOTIDE SEQUENCE [LARGE SCALE GENOMIC DNA]</scope>
    <source>
        <strain evidence="3 4">HHB13444</strain>
    </source>
</reference>
<feature type="domain" description="HAT C-terminal dimerisation" evidence="2">
    <location>
        <begin position="16"/>
        <end position="93"/>
    </location>
</feature>
<dbReference type="STRING" id="1314778.A0A5C3NTV6"/>
<dbReference type="InterPro" id="IPR012337">
    <property type="entry name" value="RNaseH-like_sf"/>
</dbReference>
<dbReference type="Proteomes" id="UP000308197">
    <property type="component" value="Unassembled WGS sequence"/>
</dbReference>
<dbReference type="SUPFAM" id="SSF53098">
    <property type="entry name" value="Ribonuclease H-like"/>
    <property type="match status" value="1"/>
</dbReference>
<dbReference type="PANTHER" id="PTHR47611:SF1">
    <property type="entry name" value="CCHC-TYPE DOMAIN-CONTAINING PROTEIN"/>
    <property type="match status" value="1"/>
</dbReference>
<gene>
    <name evidence="3" type="ORF">K466DRAFT_505556</name>
</gene>
<dbReference type="InterPro" id="IPR008906">
    <property type="entry name" value="HATC_C_dom"/>
</dbReference>
<dbReference type="PANTHER" id="PTHR47611">
    <property type="entry name" value="HAT DIMERISATION DOMAIN, C-TERMINAL"/>
    <property type="match status" value="1"/>
</dbReference>
<dbReference type="InParanoid" id="A0A5C3NTV6"/>
<dbReference type="GO" id="GO:0046983">
    <property type="term" value="F:protein dimerization activity"/>
    <property type="evidence" value="ECO:0007669"/>
    <property type="project" value="InterPro"/>
</dbReference>
<feature type="region of interest" description="Disordered" evidence="1">
    <location>
        <begin position="1"/>
        <end position="31"/>
    </location>
</feature>
<accession>A0A5C3NTV6</accession>
<dbReference type="EMBL" id="ML212033">
    <property type="protein sequence ID" value="TFK79440.1"/>
    <property type="molecule type" value="Genomic_DNA"/>
</dbReference>